<proteinExistence type="predicted"/>
<dbReference type="InterPro" id="IPR010982">
    <property type="entry name" value="Lambda_DNA-bd_dom_sf"/>
</dbReference>
<feature type="region of interest" description="Disordered" evidence="1">
    <location>
        <begin position="428"/>
        <end position="464"/>
    </location>
</feature>
<gene>
    <name evidence="3" type="ORF">NGB36_00085</name>
</gene>
<organism evidence="3 4">
    <name type="scientific">Streptomyces humicola</name>
    <dbReference type="NCBI Taxonomy" id="2953240"/>
    <lineage>
        <taxon>Bacteria</taxon>
        <taxon>Bacillati</taxon>
        <taxon>Actinomycetota</taxon>
        <taxon>Actinomycetes</taxon>
        <taxon>Kitasatosporales</taxon>
        <taxon>Streptomycetaceae</taxon>
        <taxon>Streptomyces</taxon>
    </lineage>
</organism>
<dbReference type="InterPro" id="IPR011990">
    <property type="entry name" value="TPR-like_helical_dom_sf"/>
</dbReference>
<comment type="caution">
    <text evidence="3">The sequence shown here is derived from an EMBL/GenBank/DDBJ whole genome shotgun (WGS) entry which is preliminary data.</text>
</comment>
<reference evidence="3" key="1">
    <citation type="submission" date="2022-06" db="EMBL/GenBank/DDBJ databases">
        <title>Draft genome sequence of Streptomyces sp. RB6PN25 isolated from peat swamp forest in Thailand.</title>
        <authorList>
            <person name="Duangmal K."/>
            <person name="Klaysubun C."/>
        </authorList>
    </citation>
    <scope>NUCLEOTIDE SEQUENCE</scope>
    <source>
        <strain evidence="3">RB6PN25</strain>
    </source>
</reference>
<protein>
    <submittedName>
        <fullName evidence="3">Tetratricopeptide repeat protein</fullName>
    </submittedName>
</protein>
<dbReference type="Gene3D" id="1.10.260.40">
    <property type="entry name" value="lambda repressor-like DNA-binding domains"/>
    <property type="match status" value="1"/>
</dbReference>
<dbReference type="Gene3D" id="1.25.40.10">
    <property type="entry name" value="Tetratricopeptide repeat domain"/>
    <property type="match status" value="1"/>
</dbReference>
<evidence type="ECO:0000313" key="4">
    <source>
        <dbReference type="Proteomes" id="UP001057702"/>
    </source>
</evidence>
<dbReference type="Pfam" id="PF13424">
    <property type="entry name" value="TPR_12"/>
    <property type="match status" value="1"/>
</dbReference>
<dbReference type="RefSeq" id="WP_255918497.1">
    <property type="nucleotide sequence ID" value="NZ_JANFNG010000001.1"/>
</dbReference>
<evidence type="ECO:0000313" key="3">
    <source>
        <dbReference type="EMBL" id="MCQ4079061.1"/>
    </source>
</evidence>
<accession>A0ABT1PN16</accession>
<evidence type="ECO:0000259" key="2">
    <source>
        <dbReference type="PROSITE" id="PS50943"/>
    </source>
</evidence>
<dbReference type="SUPFAM" id="SSF47413">
    <property type="entry name" value="lambda repressor-like DNA-binding domains"/>
    <property type="match status" value="1"/>
</dbReference>
<dbReference type="CDD" id="cd00093">
    <property type="entry name" value="HTH_XRE"/>
    <property type="match status" value="1"/>
</dbReference>
<dbReference type="SUPFAM" id="SSF48452">
    <property type="entry name" value="TPR-like"/>
    <property type="match status" value="2"/>
</dbReference>
<dbReference type="InterPro" id="IPR001387">
    <property type="entry name" value="Cro/C1-type_HTH"/>
</dbReference>
<feature type="compositionally biased region" description="Basic and acidic residues" evidence="1">
    <location>
        <begin position="454"/>
        <end position="464"/>
    </location>
</feature>
<keyword evidence="4" id="KW-1185">Reference proteome</keyword>
<dbReference type="InterPro" id="IPR019734">
    <property type="entry name" value="TPR_rpt"/>
</dbReference>
<feature type="domain" description="HTH cro/C1-type" evidence="2">
    <location>
        <begin position="11"/>
        <end position="64"/>
    </location>
</feature>
<sequence>MDEGRAIGARVQKLRIQRKLTQRQLAEPKYTAAYVSTLEAGKVRPSETALRYLADRLGTSYEQLVTGIPAELRTELREGLAEARTLMSQGSEPHRVEGLLSRLLVRAEQYNLADLQADLHVALGDQRINQGELAEAREHFERAERLLGDEPLPRRVPALRGVARAHHLAGELRYACYRLESGIDELNGTGLPDPEALLLLYTAVITPYLDMGSFERAGKAAALALELAPQVRDPVAVAALHRSVARTLAAQGRFEDAETYLLRAQSVYQQWEIRADLAHCHWMRGYLHTQHGLLAEAEDELRAAGDMLRETGAELYAVQVEVELADVRWRRGRAADAEELLTALLGGLGPGHGAVHAAAAHRLLGMIREQHGDDEAAERHYQAAVLLQEEADVTGDLADTSRLLGDLLYRRGRTDEAVEAYRHGLTRLARPGTTTLGPSPATPPIATPPLSGGRSDRSSPDLNG</sequence>
<dbReference type="Proteomes" id="UP001057702">
    <property type="component" value="Unassembled WGS sequence"/>
</dbReference>
<dbReference type="Pfam" id="PF17874">
    <property type="entry name" value="TPR_MalT"/>
    <property type="match status" value="1"/>
</dbReference>
<dbReference type="InterPro" id="IPR041617">
    <property type="entry name" value="TPR_MalT"/>
</dbReference>
<dbReference type="PROSITE" id="PS50943">
    <property type="entry name" value="HTH_CROC1"/>
    <property type="match status" value="1"/>
</dbReference>
<evidence type="ECO:0000256" key="1">
    <source>
        <dbReference type="SAM" id="MobiDB-lite"/>
    </source>
</evidence>
<dbReference type="SMART" id="SM00028">
    <property type="entry name" value="TPR"/>
    <property type="match status" value="4"/>
</dbReference>
<name>A0ABT1PN16_9ACTN</name>
<dbReference type="SMART" id="SM00530">
    <property type="entry name" value="HTH_XRE"/>
    <property type="match status" value="1"/>
</dbReference>
<dbReference type="Pfam" id="PF13560">
    <property type="entry name" value="HTH_31"/>
    <property type="match status" value="1"/>
</dbReference>
<dbReference type="EMBL" id="JANFNG010000001">
    <property type="protein sequence ID" value="MCQ4079061.1"/>
    <property type="molecule type" value="Genomic_DNA"/>
</dbReference>